<name>J3Z254_CARRU</name>
<keyword evidence="5 8" id="KW-0648">Protein biosynthesis</keyword>
<dbReference type="GO" id="GO:0006438">
    <property type="term" value="P:valyl-tRNA aminoacylation"/>
    <property type="evidence" value="ECO:0007669"/>
    <property type="project" value="InterPro"/>
</dbReference>
<evidence type="ECO:0000256" key="3">
    <source>
        <dbReference type="ARBA" id="ARBA00022741"/>
    </source>
</evidence>
<feature type="domain" description="Aminoacyl-tRNA synthetase class Ia" evidence="10">
    <location>
        <begin position="9"/>
        <end position="376"/>
    </location>
</feature>
<keyword evidence="2 8" id="KW-0436">Ligase</keyword>
<keyword evidence="9" id="KW-1133">Transmembrane helix</keyword>
<dbReference type="PRINTS" id="PR00986">
    <property type="entry name" value="TRNASYNTHVAL"/>
</dbReference>
<dbReference type="KEGG" id="crv:A357_0136"/>
<evidence type="ECO:0000256" key="6">
    <source>
        <dbReference type="ARBA" id="ARBA00023146"/>
    </source>
</evidence>
<feature type="domain" description="Aminoacyl-tRNA synthetase class Ia" evidence="10">
    <location>
        <begin position="384"/>
        <end position="473"/>
    </location>
</feature>
<comment type="similarity">
    <text evidence="8">Belongs to the class-I aminoacyl-tRNA synthetase family.</text>
</comment>
<dbReference type="PATRIC" id="fig|1202540.3.peg.113"/>
<dbReference type="AlphaFoldDB" id="J3Z254"/>
<dbReference type="PROSITE" id="PS00178">
    <property type="entry name" value="AA_TRNA_LIGASE_I"/>
    <property type="match status" value="1"/>
</dbReference>
<keyword evidence="9" id="KW-0472">Membrane</keyword>
<keyword evidence="4 8" id="KW-0067">ATP-binding</keyword>
<dbReference type="GO" id="GO:0005524">
    <property type="term" value="F:ATP binding"/>
    <property type="evidence" value="ECO:0007669"/>
    <property type="project" value="UniProtKB-KW"/>
</dbReference>
<dbReference type="InterPro" id="IPR001412">
    <property type="entry name" value="aa-tRNA-synth_I_CS"/>
</dbReference>
<dbReference type="PANTHER" id="PTHR11946">
    <property type="entry name" value="VALYL-TRNA SYNTHETASES"/>
    <property type="match status" value="1"/>
</dbReference>
<evidence type="ECO:0000256" key="8">
    <source>
        <dbReference type="RuleBase" id="RU363035"/>
    </source>
</evidence>
<dbReference type="SUPFAM" id="SSF52374">
    <property type="entry name" value="Nucleotidylyl transferase"/>
    <property type="match status" value="1"/>
</dbReference>
<evidence type="ECO:0000256" key="1">
    <source>
        <dbReference type="ARBA" id="ARBA00013169"/>
    </source>
</evidence>
<evidence type="ECO:0000259" key="10">
    <source>
        <dbReference type="Pfam" id="PF00133"/>
    </source>
</evidence>
<evidence type="ECO:0000256" key="4">
    <source>
        <dbReference type="ARBA" id="ARBA00022840"/>
    </source>
</evidence>
<dbReference type="InterPro" id="IPR002300">
    <property type="entry name" value="aa-tRNA-synth_Ia"/>
</dbReference>
<dbReference type="InterPro" id="IPR014729">
    <property type="entry name" value="Rossmann-like_a/b/a_fold"/>
</dbReference>
<reference evidence="11 12" key="1">
    <citation type="journal article" date="2012" name="Mol. Biol. Evol.">
        <title>Genome reduction and co-evolution between the primary and secondary bacterial symbionts of psyllids.</title>
        <authorList>
            <person name="Sloan D.B."/>
            <person name="Moran N.A."/>
        </authorList>
    </citation>
    <scope>NUCLEOTIDE SEQUENCE [LARGE SCALE GENOMIC DNA]</scope>
    <source>
        <strain evidence="11 12">PC</strain>
    </source>
</reference>
<keyword evidence="6 8" id="KW-0030">Aminoacyl-tRNA synthetase</keyword>
<evidence type="ECO:0000256" key="5">
    <source>
        <dbReference type="ARBA" id="ARBA00022917"/>
    </source>
</evidence>
<keyword evidence="3 8" id="KW-0547">Nucleotide-binding</keyword>
<dbReference type="GO" id="GO:0004832">
    <property type="term" value="F:valine-tRNA ligase activity"/>
    <property type="evidence" value="ECO:0007669"/>
    <property type="project" value="UniProtKB-EC"/>
</dbReference>
<dbReference type="Pfam" id="PF00133">
    <property type="entry name" value="tRNA-synt_1"/>
    <property type="match status" value="2"/>
</dbReference>
<sequence length="631" mass="76941">MHRKNFIVKKTFSILLPPPNITGELHIGHFYQYFIIDFILKWKLIQGYKITTKFGFDHAGISTIIKFKKKNKIFNFVKKLKINFFKKMYFINFIFNKKIEFTLNNCYKKITRKIFFFLFKNDIIYVKKKNINFDFKLKSTISDSEIYKKVYKKFLFLVKYKFNNLNIIIPVSNILSIITDTGIIINNKINTNFNILTPFKIKVKIIKKNNLNKFKFRKISPIFYNKDYLLSVENKINIITFLTNKKKVKLLNYKYFKNVIIENKKIKNYKIKEMFLKKNVLKYLFYNNYIVCIKKIKSYTNINKKNNSKIFYLLIDQWYLKIKKVFSIKKIIKKIIIIPKKYNKLLNNWVINLSDWCISRQINWGLKIPILIDKEKFIYLKKISRIENYKNLNEVLDTWFNSSIWSIYIYSKNKKKQNILISGFDIIFFWILKMIIINLFCFKKIFLNKILLHGIIKDYKNRKISKSYCNSIPFKKLKNKINKYKNIFINNISSTNVKIVYKNKNINFFLNKNKAIFNNNLILHYFYFYKFKLIKNFENFNNIKNKNIINKNFLSKKIYLKLLCLDFPIKNKILINKWNFTINYLTNYKIKLNFYFIIKIFKKKYLIKKNYFAIFNKIIFIVYAKYKNKFI</sequence>
<dbReference type="OrthoDB" id="9810365at2"/>
<dbReference type="PANTHER" id="PTHR11946:SF93">
    <property type="entry name" value="VALINE--TRNA LIGASE, CHLOROPLASTIC_MITOCHONDRIAL 2"/>
    <property type="match status" value="1"/>
</dbReference>
<evidence type="ECO:0000256" key="2">
    <source>
        <dbReference type="ARBA" id="ARBA00022598"/>
    </source>
</evidence>
<proteinExistence type="inferred from homology"/>
<gene>
    <name evidence="11" type="primary">valS</name>
    <name evidence="11" type="ORF">A357_0136</name>
</gene>
<evidence type="ECO:0000313" key="12">
    <source>
        <dbReference type="Proteomes" id="UP000003935"/>
    </source>
</evidence>
<dbReference type="GO" id="GO:0005829">
    <property type="term" value="C:cytosol"/>
    <property type="evidence" value="ECO:0007669"/>
    <property type="project" value="TreeGrafter"/>
</dbReference>
<accession>J3Z254</accession>
<dbReference type="Proteomes" id="UP000003935">
    <property type="component" value="Chromosome"/>
</dbReference>
<feature type="transmembrane region" description="Helical" evidence="9">
    <location>
        <begin position="419"/>
        <end position="442"/>
    </location>
</feature>
<keyword evidence="9" id="KW-0812">Transmembrane</keyword>
<protein>
    <recommendedName>
        <fullName evidence="1">valine--tRNA ligase</fullName>
        <ecNumber evidence="1">6.1.1.9</ecNumber>
    </recommendedName>
    <alternativeName>
        <fullName evidence="7">Valyl-tRNA synthetase</fullName>
    </alternativeName>
</protein>
<evidence type="ECO:0000313" key="11">
    <source>
        <dbReference type="EMBL" id="AFP84339.1"/>
    </source>
</evidence>
<dbReference type="STRING" id="1202540.A357_0136"/>
<dbReference type="HOGENOM" id="CLU_001493_2_2_6"/>
<dbReference type="Gene3D" id="3.40.50.620">
    <property type="entry name" value="HUPs"/>
    <property type="match status" value="2"/>
</dbReference>
<dbReference type="EMBL" id="CP003545">
    <property type="protein sequence ID" value="AFP84339.1"/>
    <property type="molecule type" value="Genomic_DNA"/>
</dbReference>
<dbReference type="InterPro" id="IPR002303">
    <property type="entry name" value="Valyl-tRNA_ligase"/>
</dbReference>
<evidence type="ECO:0000256" key="9">
    <source>
        <dbReference type="SAM" id="Phobius"/>
    </source>
</evidence>
<organism evidence="11 12">
    <name type="scientific">Candidatus Carsonella ruddii PC isolate NHV</name>
    <dbReference type="NCBI Taxonomy" id="1202540"/>
    <lineage>
        <taxon>Bacteria</taxon>
        <taxon>Pseudomonadati</taxon>
        <taxon>Pseudomonadota</taxon>
        <taxon>Gammaproteobacteria</taxon>
        <taxon>Oceanospirillales</taxon>
        <taxon>Halomonadaceae</taxon>
        <taxon>Zymobacter group</taxon>
        <taxon>Candidatus Carsonella</taxon>
    </lineage>
</organism>
<evidence type="ECO:0000256" key="7">
    <source>
        <dbReference type="ARBA" id="ARBA00029936"/>
    </source>
</evidence>
<dbReference type="RefSeq" id="WP_014887638.1">
    <property type="nucleotide sequence ID" value="NC_018418.1"/>
</dbReference>
<dbReference type="EC" id="6.1.1.9" evidence="1"/>